<dbReference type="Proteomes" id="UP001209878">
    <property type="component" value="Unassembled WGS sequence"/>
</dbReference>
<evidence type="ECO:0000313" key="1">
    <source>
        <dbReference type="EMBL" id="KAK2163105.1"/>
    </source>
</evidence>
<organism evidence="1 4">
    <name type="scientific">Ridgeia piscesae</name>
    <name type="common">Tubeworm</name>
    <dbReference type="NCBI Taxonomy" id="27915"/>
    <lineage>
        <taxon>Eukaryota</taxon>
        <taxon>Metazoa</taxon>
        <taxon>Spiralia</taxon>
        <taxon>Lophotrochozoa</taxon>
        <taxon>Annelida</taxon>
        <taxon>Polychaeta</taxon>
        <taxon>Sedentaria</taxon>
        <taxon>Canalipalpata</taxon>
        <taxon>Sabellida</taxon>
        <taxon>Siboglinidae</taxon>
        <taxon>Ridgeia</taxon>
    </lineage>
</organism>
<proteinExistence type="predicted"/>
<reference evidence="1" key="1">
    <citation type="journal article" date="2023" name="Mol. Biol. Evol.">
        <title>Third-Generation Sequencing Reveals the Adaptive Role of the Epigenome in Three Deep-Sea Polychaetes.</title>
        <authorList>
            <person name="Perez M."/>
            <person name="Aroh O."/>
            <person name="Sun Y."/>
            <person name="Lan Y."/>
            <person name="Juniper S.K."/>
            <person name="Young C.R."/>
            <person name="Angers B."/>
            <person name="Qian P.Y."/>
        </authorList>
    </citation>
    <scope>NUCLEOTIDE SEQUENCE</scope>
    <source>
        <strain evidence="1">R07B-5</strain>
    </source>
</reference>
<evidence type="ECO:0000313" key="4">
    <source>
        <dbReference type="Proteomes" id="UP001209878"/>
    </source>
</evidence>
<evidence type="ECO:0000313" key="3">
    <source>
        <dbReference type="EMBL" id="KAK2179707.1"/>
    </source>
</evidence>
<sequence>MPKTAVAISRHGSCHTSKTAILGKLESSI</sequence>
<name>A0AAD9NAP5_RIDPI</name>
<gene>
    <name evidence="2" type="ORF">NP493_1062g00000</name>
    <name evidence="1" type="ORF">NP493_1481g00018</name>
    <name evidence="3" type="ORF">NP493_477g04063</name>
</gene>
<keyword evidence="4" id="KW-1185">Reference proteome</keyword>
<dbReference type="EMBL" id="JAODUO010001480">
    <property type="protein sequence ID" value="KAK2163105.1"/>
    <property type="molecule type" value="Genomic_DNA"/>
</dbReference>
<comment type="caution">
    <text evidence="1">The sequence shown here is derived from an EMBL/GenBank/DDBJ whole genome shotgun (WGS) entry which is preliminary data.</text>
</comment>
<dbReference type="EMBL" id="JAODUO010000477">
    <property type="protein sequence ID" value="KAK2179707.1"/>
    <property type="molecule type" value="Genomic_DNA"/>
</dbReference>
<accession>A0AAD9NAP5</accession>
<dbReference type="AlphaFoldDB" id="A0AAD9NAP5"/>
<protein>
    <submittedName>
        <fullName evidence="1">Uncharacterized protein</fullName>
    </submittedName>
</protein>
<evidence type="ECO:0000313" key="2">
    <source>
        <dbReference type="EMBL" id="KAK2171460.1"/>
    </source>
</evidence>
<dbReference type="EMBL" id="JAODUO010001061">
    <property type="protein sequence ID" value="KAK2171460.1"/>
    <property type="molecule type" value="Genomic_DNA"/>
</dbReference>